<dbReference type="PANTHER" id="PTHR43798">
    <property type="entry name" value="MONOACYLGLYCEROL LIPASE"/>
    <property type="match status" value="1"/>
</dbReference>
<dbReference type="GO" id="GO:0016787">
    <property type="term" value="F:hydrolase activity"/>
    <property type="evidence" value="ECO:0007669"/>
    <property type="project" value="UniProtKB-KW"/>
</dbReference>
<dbReference type="InterPro" id="IPR029058">
    <property type="entry name" value="AB_hydrolase_fold"/>
</dbReference>
<keyword evidence="3" id="KW-1185">Reference proteome</keyword>
<proteinExistence type="predicted"/>
<dbReference type="EMBL" id="NXIE01000002">
    <property type="protein sequence ID" value="RXK13076.1"/>
    <property type="molecule type" value="Genomic_DNA"/>
</dbReference>
<dbReference type="AlphaFoldDB" id="A0A4Q1AUL6"/>
<dbReference type="GO" id="GO:0016020">
    <property type="term" value="C:membrane"/>
    <property type="evidence" value="ECO:0007669"/>
    <property type="project" value="TreeGrafter"/>
</dbReference>
<protein>
    <submittedName>
        <fullName evidence="2">Alpha/beta hydrolase</fullName>
    </submittedName>
</protein>
<dbReference type="Gene3D" id="3.40.50.1820">
    <property type="entry name" value="alpha/beta hydrolase"/>
    <property type="match status" value="1"/>
</dbReference>
<evidence type="ECO:0000259" key="1">
    <source>
        <dbReference type="Pfam" id="PF00561"/>
    </source>
</evidence>
<evidence type="ECO:0000313" key="2">
    <source>
        <dbReference type="EMBL" id="RXK13076.1"/>
    </source>
</evidence>
<feature type="domain" description="AB hydrolase-1" evidence="1">
    <location>
        <begin position="20"/>
        <end position="162"/>
    </location>
</feature>
<dbReference type="RefSeq" id="WP_129060895.1">
    <property type="nucleotide sequence ID" value="NZ_NXIE01000002.1"/>
</dbReference>
<dbReference type="SUPFAM" id="SSF53474">
    <property type="entry name" value="alpha/beta-Hydrolases"/>
    <property type="match status" value="1"/>
</dbReference>
<gene>
    <name evidence="2" type="ORF">CP965_04535</name>
</gene>
<dbReference type="Pfam" id="PF00561">
    <property type="entry name" value="Abhydrolase_1"/>
    <property type="match status" value="1"/>
</dbReference>
<comment type="caution">
    <text evidence="2">The sequence shown here is derived from an EMBL/GenBank/DDBJ whole genome shotgun (WGS) entry which is preliminary data.</text>
</comment>
<accession>A0A4Q1AUL6</accession>
<name>A0A4Q1AUL6_9BACT</name>
<organism evidence="2 3">
    <name type="scientific">Halarcobacter mediterraneus</name>
    <dbReference type="NCBI Taxonomy" id="2023153"/>
    <lineage>
        <taxon>Bacteria</taxon>
        <taxon>Pseudomonadati</taxon>
        <taxon>Campylobacterota</taxon>
        <taxon>Epsilonproteobacteria</taxon>
        <taxon>Campylobacterales</taxon>
        <taxon>Arcobacteraceae</taxon>
        <taxon>Halarcobacter</taxon>
    </lineage>
</organism>
<dbReference type="InterPro" id="IPR000073">
    <property type="entry name" value="AB_hydrolase_1"/>
</dbReference>
<reference evidence="2 3" key="1">
    <citation type="submission" date="2017-09" db="EMBL/GenBank/DDBJ databases">
        <title>Genomics of the genus Arcobacter.</title>
        <authorList>
            <person name="Perez-Cataluna A."/>
            <person name="Figueras M.J."/>
            <person name="Salas-Masso N."/>
        </authorList>
    </citation>
    <scope>NUCLEOTIDE SEQUENCE [LARGE SCALE GENOMIC DNA]</scope>
    <source>
        <strain evidence="2 3">F156-34</strain>
    </source>
</reference>
<dbReference type="Proteomes" id="UP000289718">
    <property type="component" value="Unassembled WGS sequence"/>
</dbReference>
<dbReference type="OrthoDB" id="6450827at2"/>
<evidence type="ECO:0000313" key="3">
    <source>
        <dbReference type="Proteomes" id="UP000289718"/>
    </source>
</evidence>
<dbReference type="InterPro" id="IPR050266">
    <property type="entry name" value="AB_hydrolase_sf"/>
</dbReference>
<dbReference type="PANTHER" id="PTHR43798:SF33">
    <property type="entry name" value="HYDROLASE, PUTATIVE (AFU_ORTHOLOGUE AFUA_2G14860)-RELATED"/>
    <property type="match status" value="1"/>
</dbReference>
<sequence>MSINNINLEYHRIDNGSISIVFLNGFRMPFKSWDKVYPELALENSVFLFNRRGVGRSKKATESQDGNTILSEMRSLFYNLRLRPPYILVAHSFGGLLANLYSRVYPDEVSGIVFVDSPYPSEVIEQKKNIPPFVVNAFNEGLKSMEKLFDKYKYSEDEQVEETIAQISAAGHFPNIPIAVVSGTKKMPFVPEEAFQVHKEFQAKLMDLSSHSIQYICHESGHFPQITEPDKVIMAIRNIVNEIKIS</sequence>
<keyword evidence="2" id="KW-0378">Hydrolase</keyword>